<dbReference type="STRING" id="1354304.XPG1_1054"/>
<dbReference type="EMBL" id="FO704551">
    <property type="protein sequence ID" value="CDG20709.1"/>
    <property type="molecule type" value="Genomic_DNA"/>
</dbReference>
<proteinExistence type="predicted"/>
<name>A0A068R0Y9_9GAMM</name>
<gene>
    <name evidence="1" type="ORF">XPG1_1054</name>
</gene>
<sequence>MRRGGDDSIIWQIHPDGNLEVGGVPVANGGTGATNPAAARVNLGVLSVDETNRNFATKTELSRKLDESAYSTLGCTIDEIWTGTHSSDRPLVLPREIAGHLVAIRHAGINEFSSVAFVPSRTRSTFLFRGGATTFFVDLDGKTLTDWIITPGRAITGIYILRGVDRS</sequence>
<dbReference type="RefSeq" id="WP_045958049.1">
    <property type="nucleotide sequence ID" value="NZ_FO704551.1"/>
</dbReference>
<dbReference type="Proteomes" id="UP000032735">
    <property type="component" value="Chromosome"/>
</dbReference>
<evidence type="ECO:0000313" key="2">
    <source>
        <dbReference type="Proteomes" id="UP000032735"/>
    </source>
</evidence>
<evidence type="ECO:0000313" key="1">
    <source>
        <dbReference type="EMBL" id="CDG20709.1"/>
    </source>
</evidence>
<keyword evidence="2" id="KW-1185">Reference proteome</keyword>
<accession>A0A068R0Y9</accession>
<dbReference type="KEGG" id="xpo:XPG1_1054"/>
<dbReference type="HOGENOM" id="CLU_1593919_0_0_6"/>
<reference evidence="1 2" key="1">
    <citation type="submission" date="2013-07" db="EMBL/GenBank/DDBJ databases">
        <authorList>
            <person name="Genoscope - CEA"/>
        </authorList>
    </citation>
    <scope>NUCLEOTIDE SEQUENCE [LARGE SCALE GENOMIC DNA]</scope>
    <source>
        <strain evidence="1 2">G6</strain>
    </source>
</reference>
<dbReference type="AlphaFoldDB" id="A0A068R0Y9"/>
<protein>
    <submittedName>
        <fullName evidence="1">Uncharacterized protein</fullName>
    </submittedName>
</protein>
<organism evidence="1 2">
    <name type="scientific">Xenorhabdus poinarii G6</name>
    <dbReference type="NCBI Taxonomy" id="1354304"/>
    <lineage>
        <taxon>Bacteria</taxon>
        <taxon>Pseudomonadati</taxon>
        <taxon>Pseudomonadota</taxon>
        <taxon>Gammaproteobacteria</taxon>
        <taxon>Enterobacterales</taxon>
        <taxon>Morganellaceae</taxon>
        <taxon>Xenorhabdus</taxon>
    </lineage>
</organism>